<organism evidence="3 4">
    <name type="scientific">Araneus ventricosus</name>
    <name type="common">Orbweaver spider</name>
    <name type="synonym">Epeira ventricosa</name>
    <dbReference type="NCBI Taxonomy" id="182803"/>
    <lineage>
        <taxon>Eukaryota</taxon>
        <taxon>Metazoa</taxon>
        <taxon>Ecdysozoa</taxon>
        <taxon>Arthropoda</taxon>
        <taxon>Chelicerata</taxon>
        <taxon>Arachnida</taxon>
        <taxon>Araneae</taxon>
        <taxon>Araneomorphae</taxon>
        <taxon>Entelegynae</taxon>
        <taxon>Araneoidea</taxon>
        <taxon>Araneidae</taxon>
        <taxon>Araneus</taxon>
    </lineage>
</organism>
<dbReference type="OrthoDB" id="7881762at2759"/>
<gene>
    <name evidence="3" type="primary">dl_0</name>
    <name evidence="3" type="ORF">AVEN_83111_1</name>
</gene>
<dbReference type="PROSITE" id="PS01204">
    <property type="entry name" value="REL_1"/>
    <property type="match status" value="1"/>
</dbReference>
<feature type="domain" description="RHD" evidence="2">
    <location>
        <begin position="106"/>
        <end position="284"/>
    </location>
</feature>
<dbReference type="SMART" id="SM00429">
    <property type="entry name" value="IPT"/>
    <property type="match status" value="1"/>
</dbReference>
<dbReference type="Gene3D" id="2.60.40.10">
    <property type="entry name" value="Immunoglobulins"/>
    <property type="match status" value="1"/>
</dbReference>
<dbReference type="InterPro" id="IPR030492">
    <property type="entry name" value="RHD_CS"/>
</dbReference>
<dbReference type="EMBL" id="BGPR01000024">
    <property type="protein sequence ID" value="GBL81029.1"/>
    <property type="molecule type" value="Genomic_DNA"/>
</dbReference>
<proteinExistence type="predicted"/>
<dbReference type="PRINTS" id="PR00057">
    <property type="entry name" value="NFKBTNSCPFCT"/>
</dbReference>
<name>A0A4Y2AP38_ARAVE</name>
<keyword evidence="4" id="KW-1185">Reference proteome</keyword>
<dbReference type="InterPro" id="IPR037059">
    <property type="entry name" value="RHD_DNA_bind_dom_sf"/>
</dbReference>
<dbReference type="InterPro" id="IPR008967">
    <property type="entry name" value="p53-like_TF_DNA-bd_sf"/>
</dbReference>
<dbReference type="SUPFAM" id="SSF81296">
    <property type="entry name" value="E set domains"/>
    <property type="match status" value="1"/>
</dbReference>
<evidence type="ECO:0000313" key="4">
    <source>
        <dbReference type="Proteomes" id="UP000499080"/>
    </source>
</evidence>
<dbReference type="PROSITE" id="PS50254">
    <property type="entry name" value="REL_2"/>
    <property type="match status" value="1"/>
</dbReference>
<comment type="caution">
    <text evidence="3">The sequence shown here is derived from an EMBL/GenBank/DDBJ whole genome shotgun (WGS) entry which is preliminary data.</text>
</comment>
<accession>A0A4Y2AP38</accession>
<dbReference type="Gene3D" id="2.60.40.340">
    <property type="entry name" value="Rel homology domain (RHD), DNA-binding domain"/>
    <property type="match status" value="1"/>
</dbReference>
<dbReference type="GO" id="GO:0038061">
    <property type="term" value="P:non-canonical NF-kappaB signal transduction"/>
    <property type="evidence" value="ECO:0007669"/>
    <property type="project" value="TreeGrafter"/>
</dbReference>
<dbReference type="InterPro" id="IPR000451">
    <property type="entry name" value="NFkB/Dor"/>
</dbReference>
<keyword evidence="1" id="KW-0732">Signal</keyword>
<evidence type="ECO:0000313" key="3">
    <source>
        <dbReference type="EMBL" id="GBL81029.1"/>
    </source>
</evidence>
<dbReference type="GO" id="GO:0000978">
    <property type="term" value="F:RNA polymerase II cis-regulatory region sequence-specific DNA binding"/>
    <property type="evidence" value="ECO:0007669"/>
    <property type="project" value="TreeGrafter"/>
</dbReference>
<dbReference type="SUPFAM" id="SSF49417">
    <property type="entry name" value="p53-like transcription factors"/>
    <property type="match status" value="1"/>
</dbReference>
<dbReference type="InterPro" id="IPR032397">
    <property type="entry name" value="RHD_dimer"/>
</dbReference>
<dbReference type="GO" id="GO:0045944">
    <property type="term" value="P:positive regulation of transcription by RNA polymerase II"/>
    <property type="evidence" value="ECO:0007669"/>
    <property type="project" value="TreeGrafter"/>
</dbReference>
<dbReference type="PANTHER" id="PTHR24169">
    <property type="entry name" value="NUCLEAR FACTOR NF-KAPPA-B PROTEIN"/>
    <property type="match status" value="1"/>
</dbReference>
<dbReference type="AlphaFoldDB" id="A0A4Y2AP38"/>
<evidence type="ECO:0000256" key="1">
    <source>
        <dbReference type="SAM" id="SignalP"/>
    </source>
</evidence>
<dbReference type="GO" id="GO:0005634">
    <property type="term" value="C:nucleus"/>
    <property type="evidence" value="ECO:0007669"/>
    <property type="project" value="TreeGrafter"/>
</dbReference>
<dbReference type="Pfam" id="PF00554">
    <property type="entry name" value="RHD_DNA_bind"/>
    <property type="match status" value="1"/>
</dbReference>
<reference evidence="3 4" key="1">
    <citation type="journal article" date="2019" name="Sci. Rep.">
        <title>Orb-weaving spider Araneus ventricosus genome elucidates the spidroin gene catalogue.</title>
        <authorList>
            <person name="Kono N."/>
            <person name="Nakamura H."/>
            <person name="Ohtoshi R."/>
            <person name="Moran D.A.P."/>
            <person name="Shinohara A."/>
            <person name="Yoshida Y."/>
            <person name="Fujiwara M."/>
            <person name="Mori M."/>
            <person name="Tomita M."/>
            <person name="Arakawa K."/>
        </authorList>
    </citation>
    <scope>NUCLEOTIDE SEQUENCE [LARGE SCALE GENOMIC DNA]</scope>
</reference>
<dbReference type="InterPro" id="IPR014756">
    <property type="entry name" value="Ig_E-set"/>
</dbReference>
<dbReference type="Proteomes" id="UP000499080">
    <property type="component" value="Unassembled WGS sequence"/>
</dbReference>
<dbReference type="GO" id="GO:0007249">
    <property type="term" value="P:canonical NF-kappaB signal transduction"/>
    <property type="evidence" value="ECO:0007669"/>
    <property type="project" value="TreeGrafter"/>
</dbReference>
<evidence type="ECO:0000259" key="2">
    <source>
        <dbReference type="PROSITE" id="PS50254"/>
    </source>
</evidence>
<dbReference type="InterPro" id="IPR011539">
    <property type="entry name" value="RHD_DNA_bind_dom"/>
</dbReference>
<dbReference type="GO" id="GO:0000981">
    <property type="term" value="F:DNA-binding transcription factor activity, RNA polymerase II-specific"/>
    <property type="evidence" value="ECO:0007669"/>
    <property type="project" value="TreeGrafter"/>
</dbReference>
<protein>
    <submittedName>
        <fullName evidence="3">Embryonic polarity protein dorsal</fullName>
    </submittedName>
</protein>
<feature type="signal peptide" evidence="1">
    <location>
        <begin position="1"/>
        <end position="31"/>
    </location>
</feature>
<dbReference type="GO" id="GO:0034097">
    <property type="term" value="P:response to cytokine"/>
    <property type="evidence" value="ECO:0007669"/>
    <property type="project" value="TreeGrafter"/>
</dbReference>
<sequence>MVTSRFGTEVRVLSQVVFLLCFYNLQSFTEALPQACCKLFHGDFELLTSNELKHLYQNINLPSYAVVMFSPIDTVSHSLPPQPVGRLSYNYSIVQEELTYASNRTPPRPYVEILEQPISVGARFRYKCEGRSAGCIRGINSSDKQKTYPTIKVHGYQGAAGVVVSCVTKDGPPYYPHPHNLVGKTCTNGVCYKSINTPDMVCNFANLGIQCVKKKDIKESLSHREAIQVDPFGTGFSHHLEPNKINLNALRLCFQVFLPDEHGKLCIPLPPVISNPIFDNKTISDLTITKLSHYSAPVTGGQEVILLCDQVNKDDIQILFYEENDNKVVWCDHGKFAPHHVHRKAAISFQTPAYKNINLQHSLECFIQLRRPSDGAVGKPRTFTFLPLKQDPEGLARKRNKFEALRLDRILQPNNLPSIANRQGLPRVIKQAVRSKNFQSGSANNFQRSFAPENEYQIQPVSSMQDINFIPNVSANSQNLHNSNPLPGVIMPSNSQSCSPRQKVEDILAVAKEQIGMNNSQAFCETASDETLDKLSSLDLGIDPNDLDVNLSGITLDSFSEPSGMNFSSSIMETKMMPEKL</sequence>
<dbReference type="GO" id="GO:0005737">
    <property type="term" value="C:cytoplasm"/>
    <property type="evidence" value="ECO:0007669"/>
    <property type="project" value="InterPro"/>
</dbReference>
<dbReference type="InterPro" id="IPR002909">
    <property type="entry name" value="IPT_dom"/>
</dbReference>
<feature type="chain" id="PRO_5021255445" evidence="1">
    <location>
        <begin position="32"/>
        <end position="581"/>
    </location>
</feature>
<dbReference type="InterPro" id="IPR013783">
    <property type="entry name" value="Ig-like_fold"/>
</dbReference>
<dbReference type="PANTHER" id="PTHR24169:SF25">
    <property type="entry name" value="DORSAL-RELATED IMMUNITY FACTOR DIF-RELATED"/>
    <property type="match status" value="1"/>
</dbReference>
<dbReference type="Pfam" id="PF16179">
    <property type="entry name" value="RHD_dimer"/>
    <property type="match status" value="1"/>
</dbReference>
<dbReference type="GO" id="GO:0033554">
    <property type="term" value="P:cellular response to stress"/>
    <property type="evidence" value="ECO:0007669"/>
    <property type="project" value="TreeGrafter"/>
</dbReference>
<dbReference type="GO" id="GO:0045087">
    <property type="term" value="P:innate immune response"/>
    <property type="evidence" value="ECO:0007669"/>
    <property type="project" value="TreeGrafter"/>
</dbReference>